<evidence type="ECO:0000313" key="4">
    <source>
        <dbReference type="Proteomes" id="UP001215280"/>
    </source>
</evidence>
<dbReference type="AlphaFoldDB" id="A0AAD7IDP7"/>
<evidence type="ECO:0000256" key="1">
    <source>
        <dbReference type="SAM" id="Coils"/>
    </source>
</evidence>
<sequence>MAQRRGQAQAHTTKTRKTEPVEDFDFLASQQSTGSDDNALQLAVAQQLMASKEKKRKEMEKKFFAAAKSRLTNEMAQAAEEVKSTVEATELVYAKFILDYAAAEDAIRALWTEIKKEQDTLLDVAKRQRAANEELRKGTEKAQIVGMAQVKEACHETRSIIETLLPSSGE</sequence>
<dbReference type="EMBL" id="JARJLG010000127">
    <property type="protein sequence ID" value="KAJ7740445.1"/>
    <property type="molecule type" value="Genomic_DNA"/>
</dbReference>
<reference evidence="3" key="1">
    <citation type="submission" date="2023-03" db="EMBL/GenBank/DDBJ databases">
        <title>Massive genome expansion in bonnet fungi (Mycena s.s.) driven by repeated elements and novel gene families across ecological guilds.</title>
        <authorList>
            <consortium name="Lawrence Berkeley National Laboratory"/>
            <person name="Harder C.B."/>
            <person name="Miyauchi S."/>
            <person name="Viragh M."/>
            <person name="Kuo A."/>
            <person name="Thoen E."/>
            <person name="Andreopoulos B."/>
            <person name="Lu D."/>
            <person name="Skrede I."/>
            <person name="Drula E."/>
            <person name="Henrissat B."/>
            <person name="Morin E."/>
            <person name="Kohler A."/>
            <person name="Barry K."/>
            <person name="LaButti K."/>
            <person name="Morin E."/>
            <person name="Salamov A."/>
            <person name="Lipzen A."/>
            <person name="Mereny Z."/>
            <person name="Hegedus B."/>
            <person name="Baldrian P."/>
            <person name="Stursova M."/>
            <person name="Weitz H."/>
            <person name="Taylor A."/>
            <person name="Grigoriev I.V."/>
            <person name="Nagy L.G."/>
            <person name="Martin F."/>
            <person name="Kauserud H."/>
        </authorList>
    </citation>
    <scope>NUCLEOTIDE SEQUENCE</scope>
    <source>
        <strain evidence="3">CBHHK188m</strain>
    </source>
</reference>
<feature type="region of interest" description="Disordered" evidence="2">
    <location>
        <begin position="1"/>
        <end position="33"/>
    </location>
</feature>
<dbReference type="Proteomes" id="UP001215280">
    <property type="component" value="Unassembled WGS sequence"/>
</dbReference>
<evidence type="ECO:0000313" key="3">
    <source>
        <dbReference type="EMBL" id="KAJ7740445.1"/>
    </source>
</evidence>
<feature type="coiled-coil region" evidence="1">
    <location>
        <begin position="42"/>
        <end position="88"/>
    </location>
</feature>
<comment type="caution">
    <text evidence="3">The sequence shown here is derived from an EMBL/GenBank/DDBJ whole genome shotgun (WGS) entry which is preliminary data.</text>
</comment>
<evidence type="ECO:0000256" key="2">
    <source>
        <dbReference type="SAM" id="MobiDB-lite"/>
    </source>
</evidence>
<keyword evidence="1" id="KW-0175">Coiled coil</keyword>
<proteinExistence type="predicted"/>
<accession>A0AAD7IDP7</accession>
<gene>
    <name evidence="3" type="ORF">DFH07DRAFT_1064202</name>
</gene>
<name>A0AAD7IDP7_9AGAR</name>
<protein>
    <submittedName>
        <fullName evidence="3">Uncharacterized protein</fullName>
    </submittedName>
</protein>
<organism evidence="3 4">
    <name type="scientific">Mycena maculata</name>
    <dbReference type="NCBI Taxonomy" id="230809"/>
    <lineage>
        <taxon>Eukaryota</taxon>
        <taxon>Fungi</taxon>
        <taxon>Dikarya</taxon>
        <taxon>Basidiomycota</taxon>
        <taxon>Agaricomycotina</taxon>
        <taxon>Agaricomycetes</taxon>
        <taxon>Agaricomycetidae</taxon>
        <taxon>Agaricales</taxon>
        <taxon>Marasmiineae</taxon>
        <taxon>Mycenaceae</taxon>
        <taxon>Mycena</taxon>
    </lineage>
</organism>
<keyword evidence="4" id="KW-1185">Reference proteome</keyword>